<evidence type="ECO:0000313" key="6">
    <source>
        <dbReference type="EMBL" id="CEO99457.1"/>
    </source>
</evidence>
<comment type="subcellular location">
    <subcellularLocation>
        <location evidence="1">Membrane</location>
        <topology evidence="1">Multi-pass membrane protein</topology>
    </subcellularLocation>
</comment>
<dbReference type="AlphaFoldDB" id="A0A0G4IW37"/>
<dbReference type="Pfam" id="PF04193">
    <property type="entry name" value="PQ-loop"/>
    <property type="match status" value="2"/>
</dbReference>
<keyword evidence="3 5" id="KW-1133">Transmembrane helix</keyword>
<geneLocation type="mitochondrion" evidence="7"/>
<keyword evidence="4 5" id="KW-0472">Membrane</keyword>
<evidence type="ECO:0000256" key="2">
    <source>
        <dbReference type="ARBA" id="ARBA00022692"/>
    </source>
</evidence>
<evidence type="ECO:0000313" key="9">
    <source>
        <dbReference type="Proteomes" id="UP000290189"/>
    </source>
</evidence>
<feature type="transmembrane region" description="Helical" evidence="5">
    <location>
        <begin position="93"/>
        <end position="111"/>
    </location>
</feature>
<feature type="transmembrane region" description="Helical" evidence="5">
    <location>
        <begin position="132"/>
        <end position="152"/>
    </location>
</feature>
<proteinExistence type="predicted"/>
<dbReference type="GO" id="GO:0015174">
    <property type="term" value="F:basic amino acid transmembrane transporter activity"/>
    <property type="evidence" value="ECO:0007669"/>
    <property type="project" value="UniProtKB-ARBA"/>
</dbReference>
<dbReference type="EMBL" id="CDSF01000090">
    <property type="protein sequence ID" value="CEO99457.1"/>
    <property type="molecule type" value="Genomic_DNA"/>
</dbReference>
<feature type="transmembrane region" description="Helical" evidence="5">
    <location>
        <begin position="217"/>
        <end position="236"/>
    </location>
</feature>
<evidence type="ECO:0000256" key="5">
    <source>
        <dbReference type="SAM" id="Phobius"/>
    </source>
</evidence>
<protein>
    <submittedName>
        <fullName evidence="6">Uncharacterized protein</fullName>
    </submittedName>
</protein>
<feature type="transmembrane region" description="Helical" evidence="5">
    <location>
        <begin position="178"/>
        <end position="196"/>
    </location>
</feature>
<feature type="transmembrane region" description="Helical" evidence="5">
    <location>
        <begin position="256"/>
        <end position="275"/>
    </location>
</feature>
<keyword evidence="7" id="KW-0496">Mitochondrion</keyword>
<evidence type="ECO:0000256" key="4">
    <source>
        <dbReference type="ARBA" id="ARBA00023136"/>
    </source>
</evidence>
<reference evidence="6 8" key="1">
    <citation type="submission" date="2015-02" db="EMBL/GenBank/DDBJ databases">
        <authorList>
            <person name="Chooi Y.-H."/>
        </authorList>
    </citation>
    <scope>NUCLEOTIDE SEQUENCE [LARGE SCALE GENOMIC DNA]</scope>
    <source>
        <strain evidence="6">E3</strain>
    </source>
</reference>
<evidence type="ECO:0000256" key="1">
    <source>
        <dbReference type="ARBA" id="ARBA00004141"/>
    </source>
</evidence>
<keyword evidence="8" id="KW-1185">Reference proteome</keyword>
<keyword evidence="2 5" id="KW-0812">Transmembrane</keyword>
<dbReference type="Gene3D" id="1.20.1280.290">
    <property type="match status" value="2"/>
</dbReference>
<gene>
    <name evidence="6" type="ORF">PBRA_001363</name>
    <name evidence="7" type="ORF">PLBR_LOCUS4679</name>
</gene>
<evidence type="ECO:0000313" key="8">
    <source>
        <dbReference type="Proteomes" id="UP000039324"/>
    </source>
</evidence>
<dbReference type="STRING" id="37360.A0A0G4IW37"/>
<name>A0A0G4IW37_PLABS</name>
<feature type="transmembrane region" description="Helical" evidence="5">
    <location>
        <begin position="69"/>
        <end position="87"/>
    </location>
</feature>
<dbReference type="OrthoDB" id="8048523at2759"/>
<sequence>MSPVSCVCPDRPGASYSVFFGTVFGECLYTATDYIPVVAGMMSLVCWIFALLPQLLANYRNKQTEALSPIFLAIWLAGDLCVFLGALVVESRATMVICGAYFCLNDICIVSQKFIYRKRPDGASATKGKVPAAIALAACTLLLCGSMAIPVAPSAELGGRTLLNVDSPRLCNAKTDNATRIVLGSIIAWFSGLLYFCSRIPQIVHMIRMKNLDGLEVSMFSLAVAGNTFCGIQFISDAAINGIPSVSRWCADTLPFIIGSSGTLVFDVIILYLFAKHGRATKVSKSDLESQY</sequence>
<reference evidence="7 9" key="2">
    <citation type="submission" date="2018-03" db="EMBL/GenBank/DDBJ databases">
        <authorList>
            <person name="Fogelqvist J."/>
        </authorList>
    </citation>
    <scope>NUCLEOTIDE SEQUENCE [LARGE SCALE GENOMIC DNA]</scope>
</reference>
<dbReference type="EMBL" id="OVEO01000007">
    <property type="protein sequence ID" value="SPQ97464.1"/>
    <property type="molecule type" value="Genomic_DNA"/>
</dbReference>
<organism evidence="6 8">
    <name type="scientific">Plasmodiophora brassicae</name>
    <name type="common">Clubroot disease agent</name>
    <dbReference type="NCBI Taxonomy" id="37360"/>
    <lineage>
        <taxon>Eukaryota</taxon>
        <taxon>Sar</taxon>
        <taxon>Rhizaria</taxon>
        <taxon>Endomyxa</taxon>
        <taxon>Phytomyxea</taxon>
        <taxon>Plasmodiophorida</taxon>
        <taxon>Plasmodiophoridae</taxon>
        <taxon>Plasmodiophora</taxon>
    </lineage>
</organism>
<dbReference type="OMA" id="FYQHYVL"/>
<dbReference type="InterPro" id="IPR051415">
    <property type="entry name" value="LAAT-1"/>
</dbReference>
<feature type="transmembrane region" description="Helical" evidence="5">
    <location>
        <begin position="34"/>
        <end position="57"/>
    </location>
</feature>
<accession>A0A0G4IW37</accession>
<evidence type="ECO:0000256" key="3">
    <source>
        <dbReference type="ARBA" id="ARBA00022989"/>
    </source>
</evidence>
<dbReference type="Proteomes" id="UP000290189">
    <property type="component" value="Unassembled WGS sequence"/>
</dbReference>
<dbReference type="PANTHER" id="PTHR16201:SF34">
    <property type="entry name" value="LYSOSOMAL AMINO ACID TRANSPORTER 1"/>
    <property type="match status" value="1"/>
</dbReference>
<dbReference type="SMART" id="SM00679">
    <property type="entry name" value="CTNS"/>
    <property type="match status" value="2"/>
</dbReference>
<dbReference type="FunFam" id="1.20.1280.290:FF:000009">
    <property type="entry name" value="PQ loop repeat family protein"/>
    <property type="match status" value="1"/>
</dbReference>
<dbReference type="GO" id="GO:0098852">
    <property type="term" value="C:lytic vacuole membrane"/>
    <property type="evidence" value="ECO:0007669"/>
    <property type="project" value="UniProtKB-ARBA"/>
</dbReference>
<dbReference type="InterPro" id="IPR006603">
    <property type="entry name" value="PQ-loop_rpt"/>
</dbReference>
<evidence type="ECO:0000313" key="7">
    <source>
        <dbReference type="EMBL" id="SPQ97464.1"/>
    </source>
</evidence>
<dbReference type="Proteomes" id="UP000039324">
    <property type="component" value="Unassembled WGS sequence"/>
</dbReference>
<dbReference type="PANTHER" id="PTHR16201">
    <property type="entry name" value="SEVEN TRANSMEMBRANE PROTEIN 1-RELATED"/>
    <property type="match status" value="1"/>
</dbReference>